<feature type="transmembrane region" description="Helical" evidence="7">
    <location>
        <begin position="57"/>
        <end position="77"/>
    </location>
</feature>
<dbReference type="InterPro" id="IPR036259">
    <property type="entry name" value="MFS_trans_sf"/>
</dbReference>
<keyword evidence="4 7" id="KW-0812">Transmembrane</keyword>
<name>A0ABV8LVQ6_9ACTN</name>
<dbReference type="PANTHER" id="PTHR23513:SF9">
    <property type="entry name" value="ENTEROBACTIN EXPORTER ENTS"/>
    <property type="match status" value="1"/>
</dbReference>
<keyword evidence="3" id="KW-1003">Cell membrane</keyword>
<protein>
    <submittedName>
        <fullName evidence="8">MFS transporter</fullName>
    </submittedName>
</protein>
<comment type="caution">
    <text evidence="8">The sequence shown here is derived from an EMBL/GenBank/DDBJ whole genome shotgun (WGS) entry which is preliminary data.</text>
</comment>
<dbReference type="Gene3D" id="1.20.1250.20">
    <property type="entry name" value="MFS general substrate transporter like domains"/>
    <property type="match status" value="1"/>
</dbReference>
<evidence type="ECO:0000256" key="5">
    <source>
        <dbReference type="ARBA" id="ARBA00022989"/>
    </source>
</evidence>
<feature type="transmembrane region" description="Helical" evidence="7">
    <location>
        <begin position="263"/>
        <end position="283"/>
    </location>
</feature>
<feature type="transmembrane region" description="Helical" evidence="7">
    <location>
        <begin position="226"/>
        <end position="243"/>
    </location>
</feature>
<dbReference type="RefSeq" id="WP_253761318.1">
    <property type="nucleotide sequence ID" value="NZ_JAMZDZ010000001.1"/>
</dbReference>
<feature type="transmembrane region" description="Helical" evidence="7">
    <location>
        <begin position="349"/>
        <end position="369"/>
    </location>
</feature>
<gene>
    <name evidence="8" type="ORF">ACFOZ4_28315</name>
</gene>
<feature type="transmembrane region" description="Helical" evidence="7">
    <location>
        <begin position="316"/>
        <end position="337"/>
    </location>
</feature>
<keyword evidence="6 7" id="KW-0472">Membrane</keyword>
<dbReference type="PANTHER" id="PTHR23513">
    <property type="entry name" value="INTEGRAL MEMBRANE EFFLUX PROTEIN-RELATED"/>
    <property type="match status" value="1"/>
</dbReference>
<feature type="transmembrane region" description="Helical" evidence="7">
    <location>
        <begin position="89"/>
        <end position="110"/>
    </location>
</feature>
<evidence type="ECO:0000256" key="2">
    <source>
        <dbReference type="ARBA" id="ARBA00022448"/>
    </source>
</evidence>
<evidence type="ECO:0000313" key="9">
    <source>
        <dbReference type="Proteomes" id="UP001595816"/>
    </source>
</evidence>
<feature type="transmembrane region" description="Helical" evidence="7">
    <location>
        <begin position="288"/>
        <end position="310"/>
    </location>
</feature>
<comment type="subcellular location">
    <subcellularLocation>
        <location evidence="1">Cell inner membrane</location>
        <topology evidence="1">Multi-pass membrane protein</topology>
    </subcellularLocation>
</comment>
<evidence type="ECO:0000256" key="3">
    <source>
        <dbReference type="ARBA" id="ARBA00022475"/>
    </source>
</evidence>
<organism evidence="8 9">
    <name type="scientific">Hamadaea flava</name>
    <dbReference type="NCBI Taxonomy" id="1742688"/>
    <lineage>
        <taxon>Bacteria</taxon>
        <taxon>Bacillati</taxon>
        <taxon>Actinomycetota</taxon>
        <taxon>Actinomycetes</taxon>
        <taxon>Micromonosporales</taxon>
        <taxon>Micromonosporaceae</taxon>
        <taxon>Hamadaea</taxon>
    </lineage>
</organism>
<evidence type="ECO:0000256" key="7">
    <source>
        <dbReference type="SAM" id="Phobius"/>
    </source>
</evidence>
<dbReference type="Proteomes" id="UP001595816">
    <property type="component" value="Unassembled WGS sequence"/>
</dbReference>
<evidence type="ECO:0000256" key="1">
    <source>
        <dbReference type="ARBA" id="ARBA00004429"/>
    </source>
</evidence>
<feature type="transmembrane region" description="Helical" evidence="7">
    <location>
        <begin position="381"/>
        <end position="399"/>
    </location>
</feature>
<evidence type="ECO:0000256" key="6">
    <source>
        <dbReference type="ARBA" id="ARBA00023136"/>
    </source>
</evidence>
<sequence>MTTLAEAPTSVYRRVLARRSLRRVLPGLAVSALGDGMSMVAVAWLALQLAPPAQAGVWTGLAVAAYSLPASVGAVVFSRLVRRMNGAALVAVDAAVRAVVLGTIAALALAGALSALGFVGLLAVSSLLHAWGNAGAYTLVAEVLPAEEQIAGNALISTFTQAALVAGPALAGFLTAATGPAWVILADAGSFLVLALTALPQAGRSTAVRSGGGGIAWGELLRRPQLLGLVAVTCVLYFLYGPVEVALPVFVARELDASPGVLGAYWAVFSVGAVVGGLSAGLLQRWSLWTVVVGVVIGWGLALLPIGLAAGIWPGLVGFAVGGVIYGPFNAICTALFQRTSPPELLSGVLAARTALTIPSVAAGTLLGGPVVSEIGGQRTLLLSGVLTVVLGVAVAVVVRRPPRGDG</sequence>
<dbReference type="InterPro" id="IPR011701">
    <property type="entry name" value="MFS"/>
</dbReference>
<feature type="transmembrane region" description="Helical" evidence="7">
    <location>
        <begin position="152"/>
        <end position="174"/>
    </location>
</feature>
<reference evidence="9" key="1">
    <citation type="journal article" date="2019" name="Int. J. Syst. Evol. Microbiol.">
        <title>The Global Catalogue of Microorganisms (GCM) 10K type strain sequencing project: providing services to taxonomists for standard genome sequencing and annotation.</title>
        <authorList>
            <consortium name="The Broad Institute Genomics Platform"/>
            <consortium name="The Broad Institute Genome Sequencing Center for Infectious Disease"/>
            <person name="Wu L."/>
            <person name="Ma J."/>
        </authorList>
    </citation>
    <scope>NUCLEOTIDE SEQUENCE [LARGE SCALE GENOMIC DNA]</scope>
    <source>
        <strain evidence="9">CGMCC 4.7289</strain>
    </source>
</reference>
<evidence type="ECO:0000313" key="8">
    <source>
        <dbReference type="EMBL" id="MFC4134533.1"/>
    </source>
</evidence>
<accession>A0ABV8LVQ6</accession>
<dbReference type="SUPFAM" id="SSF103473">
    <property type="entry name" value="MFS general substrate transporter"/>
    <property type="match status" value="1"/>
</dbReference>
<keyword evidence="9" id="KW-1185">Reference proteome</keyword>
<dbReference type="Pfam" id="PF07690">
    <property type="entry name" value="MFS_1"/>
    <property type="match status" value="1"/>
</dbReference>
<feature type="transmembrane region" description="Helical" evidence="7">
    <location>
        <begin position="24"/>
        <end position="45"/>
    </location>
</feature>
<dbReference type="EMBL" id="JBHSAY010000015">
    <property type="protein sequence ID" value="MFC4134533.1"/>
    <property type="molecule type" value="Genomic_DNA"/>
</dbReference>
<proteinExistence type="predicted"/>
<keyword evidence="2" id="KW-0813">Transport</keyword>
<dbReference type="CDD" id="cd06173">
    <property type="entry name" value="MFS_MefA_like"/>
    <property type="match status" value="1"/>
</dbReference>
<evidence type="ECO:0000256" key="4">
    <source>
        <dbReference type="ARBA" id="ARBA00022692"/>
    </source>
</evidence>
<keyword evidence="5 7" id="KW-1133">Transmembrane helix</keyword>